<proteinExistence type="predicted"/>
<dbReference type="Gene3D" id="1.25.40.10">
    <property type="entry name" value="Tetratricopeptide repeat domain"/>
    <property type="match status" value="1"/>
</dbReference>
<protein>
    <submittedName>
        <fullName evidence="1">Uncharacterized protein</fullName>
    </submittedName>
</protein>
<organism evidence="1">
    <name type="scientific">hydrothermal vent metagenome</name>
    <dbReference type="NCBI Taxonomy" id="652676"/>
    <lineage>
        <taxon>unclassified sequences</taxon>
        <taxon>metagenomes</taxon>
        <taxon>ecological metagenomes</taxon>
    </lineage>
</organism>
<accession>A0A3B0XDR3</accession>
<sequence length="118" mass="13603">MFKKIMKNYAIRICSLLIVCSGVGAVETTPPDVKLEQANKMIQVDRPLMAMNLMGEALRAYRENKNASGIANAHYAYGNLYKSVVIQQYITIYDPTYEKSIKHFIKAKEWYEKDKDEM</sequence>
<feature type="non-terminal residue" evidence="1">
    <location>
        <position position="118"/>
    </location>
</feature>
<dbReference type="InterPro" id="IPR011990">
    <property type="entry name" value="TPR-like_helical_dom_sf"/>
</dbReference>
<evidence type="ECO:0000313" key="1">
    <source>
        <dbReference type="EMBL" id="VAW61237.1"/>
    </source>
</evidence>
<name>A0A3B0XDR3_9ZZZZ</name>
<dbReference type="AlphaFoldDB" id="A0A3B0XDR3"/>
<dbReference type="EMBL" id="UOFH01000177">
    <property type="protein sequence ID" value="VAW61237.1"/>
    <property type="molecule type" value="Genomic_DNA"/>
</dbReference>
<gene>
    <name evidence="1" type="ORF">MNBD_GAMMA08-3065</name>
</gene>
<reference evidence="1" key="1">
    <citation type="submission" date="2018-06" db="EMBL/GenBank/DDBJ databases">
        <authorList>
            <person name="Zhirakovskaya E."/>
        </authorList>
    </citation>
    <scope>NUCLEOTIDE SEQUENCE</scope>
</reference>